<dbReference type="KEGG" id="spad:DVK44_06315"/>
<sequence>MGAGDRGRLPSAGRGVHRPRLHGRGPAGAPLRAGRPDHRPRRGGRPRAGDGADGHGDLGERPDRTDRPGRRGTGGALCAQRHARRGRPHRRRTDGPGLGRSHRGRGSAAVNGAAPVLRRAGDRGWLIDCAGPRPADVATAIRARPWASELRDVVPAATTVLVVAETLAGMEPLAAELRAVLDEVGGRESRPAPGRTVVIPVRYDGADLAAVAERVGMDPHRVARLHTEGTYTVGFFGFAPGFAYLDGVPEGLRLPRLSSPRPRVAPGVVAIAGNQTVVYPGGTPGGWHQIGVTTERLWDVDAQPPNRLAIGDRVVFEAVAS</sequence>
<dbReference type="SUPFAM" id="SSF50891">
    <property type="entry name" value="Cyclophilin-like"/>
    <property type="match status" value="1"/>
</dbReference>
<gene>
    <name evidence="6" type="ORF">DVK44_06315</name>
</gene>
<dbReference type="GO" id="GO:0016787">
    <property type="term" value="F:hydrolase activity"/>
    <property type="evidence" value="ECO:0007669"/>
    <property type="project" value="UniProtKB-KW"/>
</dbReference>
<dbReference type="SMART" id="SM00796">
    <property type="entry name" value="AHS1"/>
    <property type="match status" value="1"/>
</dbReference>
<keyword evidence="3" id="KW-0067">ATP-binding</keyword>
<name>A0A345HKZ5_9ACTN</name>
<dbReference type="AlphaFoldDB" id="A0A345HKZ5"/>
<dbReference type="InterPro" id="IPR003833">
    <property type="entry name" value="CT_C_D"/>
</dbReference>
<dbReference type="InterPro" id="IPR010016">
    <property type="entry name" value="PxpB"/>
</dbReference>
<accession>A0A345HKZ5</accession>
<dbReference type="Proteomes" id="UP000253868">
    <property type="component" value="Chromosome"/>
</dbReference>
<keyword evidence="7" id="KW-1185">Reference proteome</keyword>
<evidence type="ECO:0000313" key="6">
    <source>
        <dbReference type="EMBL" id="AXG77369.1"/>
    </source>
</evidence>
<reference evidence="7" key="1">
    <citation type="submission" date="2018-07" db="EMBL/GenBank/DDBJ databases">
        <authorList>
            <person name="Zhao J."/>
        </authorList>
    </citation>
    <scope>NUCLEOTIDE SEQUENCE [LARGE SCALE GENOMIC DNA]</scope>
    <source>
        <strain evidence="7">GSSD-12</strain>
    </source>
</reference>
<feature type="compositionally biased region" description="Basic and acidic residues" evidence="4">
    <location>
        <begin position="47"/>
        <end position="69"/>
    </location>
</feature>
<evidence type="ECO:0000256" key="1">
    <source>
        <dbReference type="ARBA" id="ARBA00022741"/>
    </source>
</evidence>
<keyword evidence="1" id="KW-0547">Nucleotide-binding</keyword>
<dbReference type="EMBL" id="CP031194">
    <property type="protein sequence ID" value="AXG77369.1"/>
    <property type="molecule type" value="Genomic_DNA"/>
</dbReference>
<keyword evidence="2 6" id="KW-0378">Hydrolase</keyword>
<dbReference type="GO" id="GO:0005524">
    <property type="term" value="F:ATP binding"/>
    <property type="evidence" value="ECO:0007669"/>
    <property type="project" value="UniProtKB-KW"/>
</dbReference>
<protein>
    <submittedName>
        <fullName evidence="6">Allophanate hydrolase subunit 1</fullName>
    </submittedName>
</protein>
<dbReference type="Gene3D" id="3.30.1360.40">
    <property type="match status" value="1"/>
</dbReference>
<proteinExistence type="predicted"/>
<dbReference type="InterPro" id="IPR029000">
    <property type="entry name" value="Cyclophilin-like_dom_sf"/>
</dbReference>
<feature type="compositionally biased region" description="Basic residues" evidence="4">
    <location>
        <begin position="81"/>
        <end position="92"/>
    </location>
</feature>
<organism evidence="6 7">
    <name type="scientific">Streptomyces paludis</name>
    <dbReference type="NCBI Taxonomy" id="2282738"/>
    <lineage>
        <taxon>Bacteria</taxon>
        <taxon>Bacillati</taxon>
        <taxon>Actinomycetota</taxon>
        <taxon>Actinomycetes</taxon>
        <taxon>Kitasatosporales</taxon>
        <taxon>Streptomycetaceae</taxon>
        <taxon>Streptomyces</taxon>
    </lineage>
</organism>
<evidence type="ECO:0000313" key="7">
    <source>
        <dbReference type="Proteomes" id="UP000253868"/>
    </source>
</evidence>
<dbReference type="Gene3D" id="2.40.100.10">
    <property type="entry name" value="Cyclophilin-like"/>
    <property type="match status" value="1"/>
</dbReference>
<evidence type="ECO:0000256" key="3">
    <source>
        <dbReference type="ARBA" id="ARBA00022840"/>
    </source>
</evidence>
<feature type="domain" description="Carboxyltransferase" evidence="5">
    <location>
        <begin position="115"/>
        <end position="308"/>
    </location>
</feature>
<dbReference type="PANTHER" id="PTHR34698:SF2">
    <property type="entry name" value="5-OXOPROLINASE SUBUNIT B"/>
    <property type="match status" value="1"/>
</dbReference>
<dbReference type="OrthoDB" id="9778567at2"/>
<dbReference type="PANTHER" id="PTHR34698">
    <property type="entry name" value="5-OXOPROLINASE SUBUNIT B"/>
    <property type="match status" value="1"/>
</dbReference>
<evidence type="ECO:0000259" key="5">
    <source>
        <dbReference type="SMART" id="SM00796"/>
    </source>
</evidence>
<dbReference type="Pfam" id="PF02682">
    <property type="entry name" value="CT_C_D"/>
    <property type="match status" value="1"/>
</dbReference>
<evidence type="ECO:0000256" key="2">
    <source>
        <dbReference type="ARBA" id="ARBA00022801"/>
    </source>
</evidence>
<evidence type="ECO:0000256" key="4">
    <source>
        <dbReference type="SAM" id="MobiDB-lite"/>
    </source>
</evidence>
<feature type="region of interest" description="Disordered" evidence="4">
    <location>
        <begin position="1"/>
        <end position="115"/>
    </location>
</feature>